<dbReference type="EMBL" id="CM004402">
    <property type="protein sequence ID" value="KAG8635954.1"/>
    <property type="molecule type" value="Genomic_DNA"/>
</dbReference>
<evidence type="ECO:0000313" key="1">
    <source>
        <dbReference type="EMBL" id="KAG8635954.1"/>
    </source>
</evidence>
<reference evidence="2" key="1">
    <citation type="journal article" date="2016" name="Nat. Biotechnol.">
        <title>Sequencing wild and cultivated cassava and related species reveals extensive interspecific hybridization and genetic diversity.</title>
        <authorList>
            <person name="Bredeson J.V."/>
            <person name="Lyons J.B."/>
            <person name="Prochnik S.E."/>
            <person name="Wu G.A."/>
            <person name="Ha C.M."/>
            <person name="Edsinger-Gonzales E."/>
            <person name="Grimwood J."/>
            <person name="Schmutz J."/>
            <person name="Rabbi I.Y."/>
            <person name="Egesi C."/>
            <person name="Nauluvula P."/>
            <person name="Lebot V."/>
            <person name="Ndunguru J."/>
            <person name="Mkamilo G."/>
            <person name="Bart R.S."/>
            <person name="Setter T.L."/>
            <person name="Gleadow R.M."/>
            <person name="Kulakow P."/>
            <person name="Ferguson M.E."/>
            <person name="Rounsley S."/>
            <person name="Rokhsar D.S."/>
        </authorList>
    </citation>
    <scope>NUCLEOTIDE SEQUENCE [LARGE SCALE GENOMIC DNA]</scope>
    <source>
        <strain evidence="2">cv. AM560-2</strain>
    </source>
</reference>
<sequence length="75" mass="8695">MPVNCLLYNGFFGGNIYLVLFFKSKKHLNSERSLRERINIVISCEKSGEIDFSSISFHMLHKFLGENHSTYFSAM</sequence>
<evidence type="ECO:0000313" key="2">
    <source>
        <dbReference type="Proteomes" id="UP000091857"/>
    </source>
</evidence>
<comment type="caution">
    <text evidence="1">The sequence shown here is derived from an EMBL/GenBank/DDBJ whole genome shotgun (WGS) entry which is preliminary data.</text>
</comment>
<keyword evidence="2" id="KW-1185">Reference proteome</keyword>
<proteinExistence type="predicted"/>
<name>A0ACB7G7Z2_MANES</name>
<protein>
    <submittedName>
        <fullName evidence="1">Uncharacterized protein</fullName>
    </submittedName>
</protein>
<organism evidence="1 2">
    <name type="scientific">Manihot esculenta</name>
    <name type="common">Cassava</name>
    <name type="synonym">Jatropha manihot</name>
    <dbReference type="NCBI Taxonomy" id="3983"/>
    <lineage>
        <taxon>Eukaryota</taxon>
        <taxon>Viridiplantae</taxon>
        <taxon>Streptophyta</taxon>
        <taxon>Embryophyta</taxon>
        <taxon>Tracheophyta</taxon>
        <taxon>Spermatophyta</taxon>
        <taxon>Magnoliopsida</taxon>
        <taxon>eudicotyledons</taxon>
        <taxon>Gunneridae</taxon>
        <taxon>Pentapetalae</taxon>
        <taxon>rosids</taxon>
        <taxon>fabids</taxon>
        <taxon>Malpighiales</taxon>
        <taxon>Euphorbiaceae</taxon>
        <taxon>Crotonoideae</taxon>
        <taxon>Manihoteae</taxon>
        <taxon>Manihot</taxon>
    </lineage>
</organism>
<gene>
    <name evidence="1" type="ORF">MANES_16G082750v8</name>
</gene>
<accession>A0ACB7G7Z2</accession>
<dbReference type="Proteomes" id="UP000091857">
    <property type="component" value="Chromosome 16"/>
</dbReference>